<organism evidence="1 2">
    <name type="scientific">Anisodus acutangulus</name>
    <dbReference type="NCBI Taxonomy" id="402998"/>
    <lineage>
        <taxon>Eukaryota</taxon>
        <taxon>Viridiplantae</taxon>
        <taxon>Streptophyta</taxon>
        <taxon>Embryophyta</taxon>
        <taxon>Tracheophyta</taxon>
        <taxon>Spermatophyta</taxon>
        <taxon>Magnoliopsida</taxon>
        <taxon>eudicotyledons</taxon>
        <taxon>Gunneridae</taxon>
        <taxon>Pentapetalae</taxon>
        <taxon>asterids</taxon>
        <taxon>lamiids</taxon>
        <taxon>Solanales</taxon>
        <taxon>Solanaceae</taxon>
        <taxon>Solanoideae</taxon>
        <taxon>Hyoscyameae</taxon>
        <taxon>Anisodus</taxon>
    </lineage>
</organism>
<evidence type="ECO:0000313" key="1">
    <source>
        <dbReference type="EMBL" id="KAJ8572517.1"/>
    </source>
</evidence>
<sequence>MLIWPQNPKTNDKHTRNVCRGESKILRAFTGVATGALTYSFIQTLEQEPKLTYGRLFMSMHYKIHEAQKGIGLNGANETQEPQLFSSEQFDIHSKMVAI</sequence>
<gene>
    <name evidence="1" type="ORF">K7X08_009028</name>
</gene>
<name>A0A9Q1MYH9_9SOLA</name>
<dbReference type="AlphaFoldDB" id="A0A9Q1MYH9"/>
<dbReference type="EMBL" id="JAJAGQ010000001">
    <property type="protein sequence ID" value="KAJ8572517.1"/>
    <property type="molecule type" value="Genomic_DNA"/>
</dbReference>
<accession>A0A9Q1MYH9</accession>
<protein>
    <submittedName>
        <fullName evidence="1">Uncharacterized protein</fullName>
    </submittedName>
</protein>
<comment type="caution">
    <text evidence="1">The sequence shown here is derived from an EMBL/GenBank/DDBJ whole genome shotgun (WGS) entry which is preliminary data.</text>
</comment>
<keyword evidence="2" id="KW-1185">Reference proteome</keyword>
<dbReference type="Proteomes" id="UP001152561">
    <property type="component" value="Unassembled WGS sequence"/>
</dbReference>
<dbReference type="OrthoDB" id="3223806at2759"/>
<evidence type="ECO:0000313" key="2">
    <source>
        <dbReference type="Proteomes" id="UP001152561"/>
    </source>
</evidence>
<reference evidence="2" key="1">
    <citation type="journal article" date="2023" name="Proc. Natl. Acad. Sci. U.S.A.">
        <title>Genomic and structural basis for evolution of tropane alkaloid biosynthesis.</title>
        <authorList>
            <person name="Wanga Y.-J."/>
            <person name="Taina T."/>
            <person name="Yua J.-Y."/>
            <person name="Lia J."/>
            <person name="Xua B."/>
            <person name="Chenc J."/>
            <person name="D'Auriad J.C."/>
            <person name="Huanga J.-P."/>
            <person name="Huanga S.-X."/>
        </authorList>
    </citation>
    <scope>NUCLEOTIDE SEQUENCE [LARGE SCALE GENOMIC DNA]</scope>
    <source>
        <strain evidence="2">cv. KIB-2019</strain>
    </source>
</reference>
<proteinExistence type="predicted"/>
<dbReference type="Gene3D" id="3.40.50.12660">
    <property type="match status" value="1"/>
</dbReference>